<feature type="region of interest" description="Disordered" evidence="8">
    <location>
        <begin position="130"/>
        <end position="176"/>
    </location>
</feature>
<dbReference type="GO" id="GO:0016020">
    <property type="term" value="C:membrane"/>
    <property type="evidence" value="ECO:0007669"/>
    <property type="project" value="UniProtKB-SubCell"/>
</dbReference>
<evidence type="ECO:0000259" key="10">
    <source>
        <dbReference type="Pfam" id="PF17106"/>
    </source>
</evidence>
<evidence type="ECO:0000256" key="1">
    <source>
        <dbReference type="ARBA" id="ARBA00004173"/>
    </source>
</evidence>
<evidence type="ECO:0000256" key="2">
    <source>
        <dbReference type="ARBA" id="ARBA00004240"/>
    </source>
</evidence>
<comment type="subcellular location">
    <subcellularLocation>
        <location evidence="2">Endoplasmic reticulum</location>
    </subcellularLocation>
    <subcellularLocation>
        <location evidence="3">Membrane</location>
    </subcellularLocation>
    <subcellularLocation>
        <location evidence="1">Mitochondrion</location>
    </subcellularLocation>
</comment>
<evidence type="ECO:0000256" key="3">
    <source>
        <dbReference type="ARBA" id="ARBA00004370"/>
    </source>
</evidence>
<evidence type="ECO:0000256" key="6">
    <source>
        <dbReference type="ARBA" id="ARBA00023128"/>
    </source>
</evidence>
<evidence type="ECO:0000313" key="11">
    <source>
        <dbReference type="EMBL" id="KAF5257314.1"/>
    </source>
</evidence>
<feature type="compositionally biased region" description="Basic and acidic residues" evidence="8">
    <location>
        <begin position="145"/>
        <end position="161"/>
    </location>
</feature>
<feature type="region of interest" description="Disordered" evidence="8">
    <location>
        <begin position="40"/>
        <end position="62"/>
    </location>
</feature>
<evidence type="ECO:0000256" key="7">
    <source>
        <dbReference type="ARBA" id="ARBA00023136"/>
    </source>
</evidence>
<evidence type="ECO:0000259" key="9">
    <source>
        <dbReference type="Pfam" id="PF05057"/>
    </source>
</evidence>
<dbReference type="GO" id="GO:0005739">
    <property type="term" value="C:mitochondrion"/>
    <property type="evidence" value="ECO:0007669"/>
    <property type="project" value="UniProtKB-SubCell"/>
</dbReference>
<proteinExistence type="inferred from homology"/>
<gene>
    <name evidence="11" type="ORF">FOXYS1_12166</name>
</gene>
<dbReference type="PANTHER" id="PTHR48182:SF2">
    <property type="entry name" value="PROTEIN SERAC1"/>
    <property type="match status" value="1"/>
</dbReference>
<sequence length="502" mass="55221">METAGLLGNLGAVTPNYLPTLAKVLPSAYPATTEIYHTSQIKKTQSEEEATGRQPQQGKLVAAQQLPRPARNDDFNIPPASPAFLPRSFASSQSCHISLISADPSSLSYRFYNPSLMKWLRAKFPWRKQHRTGDNAPRIHQQQETNRDHSPPSPPSRHDTDLGPPSQSTPVPSFPDGVEVLHDCRDATIDICFVHGLTGNRDSTWTANRQPKPWPETLLPSKLSRARILTYGYDAYIVRKSVASTNGLTDHATNLLNDLSTDRACSNASSRPLVFVAHSLGGLVCKEAILLSRNNPEPHLRGIFDCTKGIIFLGTPHRGSWMADWARIPAAALGIVKSTNKSLLKILETDDKYLQSVQDRFWSMVREQQKAGRNLEVTCFFEELPLSGIGKVVSKDSATLESYNAISIHANHSDMVKFSSVDDNGFKRLVGELIRWELQIRNSAASQPTGSKEEAQIRRPANSSFNTYGSGDQFNAPGGTQNISKGIGNQFPGATFSGSVKF</sequence>
<dbReference type="Pfam" id="PF17106">
    <property type="entry name" value="NACHT_sigma"/>
    <property type="match status" value="1"/>
</dbReference>
<name>A0A8H5EDV9_FUSOX</name>
<dbReference type="InterPro" id="IPR031353">
    <property type="entry name" value="NACHT_sigma"/>
</dbReference>
<feature type="region of interest" description="Disordered" evidence="8">
    <location>
        <begin position="445"/>
        <end position="488"/>
    </location>
</feature>
<dbReference type="SUPFAM" id="SSF53474">
    <property type="entry name" value="alpha/beta-Hydrolases"/>
    <property type="match status" value="1"/>
</dbReference>
<evidence type="ECO:0000256" key="4">
    <source>
        <dbReference type="ARBA" id="ARBA00007920"/>
    </source>
</evidence>
<dbReference type="Proteomes" id="UP000558688">
    <property type="component" value="Unassembled WGS sequence"/>
</dbReference>
<feature type="compositionally biased region" description="Polar residues" evidence="8">
    <location>
        <begin position="461"/>
        <end position="484"/>
    </location>
</feature>
<evidence type="ECO:0000313" key="12">
    <source>
        <dbReference type="Proteomes" id="UP000558688"/>
    </source>
</evidence>
<feature type="domain" description="DUF676" evidence="9">
    <location>
        <begin position="193"/>
        <end position="326"/>
    </location>
</feature>
<dbReference type="Pfam" id="PF05057">
    <property type="entry name" value="DUF676"/>
    <property type="match status" value="1"/>
</dbReference>
<dbReference type="EMBL" id="JAAFOW010002340">
    <property type="protein sequence ID" value="KAF5257314.1"/>
    <property type="molecule type" value="Genomic_DNA"/>
</dbReference>
<dbReference type="InterPro" id="IPR052374">
    <property type="entry name" value="SERAC1"/>
</dbReference>
<evidence type="ECO:0008006" key="13">
    <source>
        <dbReference type="Google" id="ProtNLM"/>
    </source>
</evidence>
<keyword evidence="5" id="KW-0256">Endoplasmic reticulum</keyword>
<feature type="domain" description="NACHT-NTPase sigma" evidence="10">
    <location>
        <begin position="462"/>
        <end position="502"/>
    </location>
</feature>
<protein>
    <recommendedName>
        <fullName evidence="13">NACHT-NTPase sigma domain-containing protein</fullName>
    </recommendedName>
</protein>
<reference evidence="11" key="1">
    <citation type="submission" date="2020-02" db="EMBL/GenBank/DDBJ databases">
        <title>Identification and distribution of gene clusters putatively required for synthesis of sphingolipid metabolism inhibitors in phylogenetically diverse species of the filamentous fungus Fusarium.</title>
        <authorList>
            <person name="Kim H.-S."/>
            <person name="Busman M."/>
            <person name="Brown D.W."/>
            <person name="Divon H."/>
            <person name="Uhlig S."/>
            <person name="Proctor R.H."/>
        </authorList>
    </citation>
    <scope>NUCLEOTIDE SEQUENCE [LARGE SCALE GENOMIC DNA]</scope>
    <source>
        <strain evidence="11">NRRL 39464</strain>
    </source>
</reference>
<dbReference type="Gene3D" id="3.40.50.1820">
    <property type="entry name" value="alpha/beta hydrolase"/>
    <property type="match status" value="1"/>
</dbReference>
<organism evidence="11 12">
    <name type="scientific">Fusarium oxysporum</name>
    <name type="common">Fusarium vascular wilt</name>
    <dbReference type="NCBI Taxonomy" id="5507"/>
    <lineage>
        <taxon>Eukaryota</taxon>
        <taxon>Fungi</taxon>
        <taxon>Dikarya</taxon>
        <taxon>Ascomycota</taxon>
        <taxon>Pezizomycotina</taxon>
        <taxon>Sordariomycetes</taxon>
        <taxon>Hypocreomycetidae</taxon>
        <taxon>Hypocreales</taxon>
        <taxon>Nectriaceae</taxon>
        <taxon>Fusarium</taxon>
        <taxon>Fusarium oxysporum species complex</taxon>
    </lineage>
</organism>
<evidence type="ECO:0000256" key="8">
    <source>
        <dbReference type="SAM" id="MobiDB-lite"/>
    </source>
</evidence>
<comment type="caution">
    <text evidence="11">The sequence shown here is derived from an EMBL/GenBank/DDBJ whole genome shotgun (WGS) entry which is preliminary data.</text>
</comment>
<dbReference type="PANTHER" id="PTHR48182">
    <property type="entry name" value="PROTEIN SERAC1"/>
    <property type="match status" value="1"/>
</dbReference>
<keyword evidence="7" id="KW-0472">Membrane</keyword>
<keyword evidence="6" id="KW-0496">Mitochondrion</keyword>
<dbReference type="GO" id="GO:0005783">
    <property type="term" value="C:endoplasmic reticulum"/>
    <property type="evidence" value="ECO:0007669"/>
    <property type="project" value="UniProtKB-SubCell"/>
</dbReference>
<accession>A0A8H5EDV9</accession>
<dbReference type="InterPro" id="IPR007751">
    <property type="entry name" value="DUF676_lipase-like"/>
</dbReference>
<evidence type="ECO:0000256" key="5">
    <source>
        <dbReference type="ARBA" id="ARBA00022824"/>
    </source>
</evidence>
<comment type="similarity">
    <text evidence="4">Belongs to the putative lipase ROG1 family.</text>
</comment>
<dbReference type="InterPro" id="IPR029058">
    <property type="entry name" value="AB_hydrolase_fold"/>
</dbReference>
<dbReference type="AlphaFoldDB" id="A0A8H5EDV9"/>